<feature type="binding site" evidence="9">
    <location>
        <position position="178"/>
    </location>
    <ligand>
        <name>Mo-bis(molybdopterin guanine dinucleotide)</name>
        <dbReference type="ChEBI" id="CHEBI:60539"/>
    </ligand>
</feature>
<feature type="binding site" evidence="9">
    <location>
        <position position="806"/>
    </location>
    <ligand>
        <name>Mo-bis(molybdopterin guanine dinucleotide)</name>
        <dbReference type="ChEBI" id="CHEBI:60539"/>
    </ligand>
</feature>
<keyword evidence="6" id="KW-0732">Signal</keyword>
<feature type="domain" description="Molybdopterin dinucleotide-binding" evidence="11">
    <location>
        <begin position="706"/>
        <end position="821"/>
    </location>
</feature>
<reference evidence="13 14" key="1">
    <citation type="submission" date="2018-07" db="EMBL/GenBank/DDBJ databases">
        <title>Genomic Encyclopedia of Type Strains, Phase IV (KMG-IV): sequencing the most valuable type-strain genomes for metagenomic binning, comparative biology and taxonomic classification.</title>
        <authorList>
            <person name="Goeker M."/>
        </authorList>
    </citation>
    <scope>NUCLEOTIDE SEQUENCE [LARGE SCALE GENOMIC DNA]</scope>
    <source>
        <strain evidence="13 14">DSM 103736</strain>
    </source>
</reference>
<keyword evidence="5 9" id="KW-0479">Metal-binding</keyword>
<dbReference type="SUPFAM" id="SSF50692">
    <property type="entry name" value="ADC-like"/>
    <property type="match status" value="1"/>
</dbReference>
<dbReference type="GO" id="GO:0043546">
    <property type="term" value="F:molybdopterin cofactor binding"/>
    <property type="evidence" value="ECO:0007669"/>
    <property type="project" value="InterPro"/>
</dbReference>
<dbReference type="PROSITE" id="PS00490">
    <property type="entry name" value="MOLYBDOPTERIN_PROK_2"/>
    <property type="match status" value="1"/>
</dbReference>
<dbReference type="Proteomes" id="UP000254848">
    <property type="component" value="Unassembled WGS sequence"/>
</dbReference>
<dbReference type="InterPro" id="IPR006311">
    <property type="entry name" value="TAT_signal"/>
</dbReference>
<accession>A0A370QMV4</accession>
<dbReference type="NCBIfam" id="TIGR00509">
    <property type="entry name" value="bisC_fam"/>
    <property type="match status" value="1"/>
</dbReference>
<dbReference type="FunFam" id="3.40.228.10:FF:000003">
    <property type="entry name" value="Biotin sulfoxide reductase 2"/>
    <property type="match status" value="1"/>
</dbReference>
<dbReference type="GO" id="GO:0009055">
    <property type="term" value="F:electron transfer activity"/>
    <property type="evidence" value="ECO:0007669"/>
    <property type="project" value="TreeGrafter"/>
</dbReference>
<dbReference type="GO" id="GO:0050626">
    <property type="term" value="F:trimethylamine-N-oxide reductase (cytochrome c) activity"/>
    <property type="evidence" value="ECO:0007669"/>
    <property type="project" value="UniProtKB-EC"/>
</dbReference>
<dbReference type="EMBL" id="QRAP01000007">
    <property type="protein sequence ID" value="RDK89360.1"/>
    <property type="molecule type" value="Genomic_DNA"/>
</dbReference>
<comment type="cofactor">
    <cofactor evidence="9">
        <name>Mo-bis(molybdopterin guanine dinucleotide)</name>
        <dbReference type="ChEBI" id="CHEBI:60539"/>
    </cofactor>
    <text evidence="9">Binds 1 molybdenum-bis(molybdopterin guanine dinucleotide) (Mo-bis-MGD) cofactor per subunit.</text>
</comment>
<dbReference type="InterPro" id="IPR006658">
    <property type="entry name" value="BisC"/>
</dbReference>
<evidence type="ECO:0000256" key="8">
    <source>
        <dbReference type="ARBA" id="ARBA00023002"/>
    </source>
</evidence>
<protein>
    <recommendedName>
        <fullName evidence="3">trimethylamine-N-oxide reductase</fullName>
        <ecNumber evidence="3">1.7.2.3</ecNumber>
    </recommendedName>
</protein>
<dbReference type="CDD" id="cd02769">
    <property type="entry name" value="MopB_DMSOR-BSOR-TMAOR"/>
    <property type="match status" value="1"/>
</dbReference>
<dbReference type="Gene3D" id="3.40.228.10">
    <property type="entry name" value="Dimethylsulfoxide Reductase, domain 2"/>
    <property type="match status" value="1"/>
</dbReference>
<organism evidence="13 14">
    <name type="scientific">Enterobacillus tribolii</name>
    <dbReference type="NCBI Taxonomy" id="1487935"/>
    <lineage>
        <taxon>Bacteria</taxon>
        <taxon>Pseudomonadati</taxon>
        <taxon>Pseudomonadota</taxon>
        <taxon>Gammaproteobacteria</taxon>
        <taxon>Enterobacterales</taxon>
        <taxon>Hafniaceae</taxon>
        <taxon>Enterobacillus</taxon>
    </lineage>
</organism>
<evidence type="ECO:0000259" key="12">
    <source>
        <dbReference type="Pfam" id="PF18364"/>
    </source>
</evidence>
<evidence type="ECO:0000256" key="4">
    <source>
        <dbReference type="ARBA" id="ARBA00022505"/>
    </source>
</evidence>
<dbReference type="GO" id="GO:0030288">
    <property type="term" value="C:outer membrane-bounded periplasmic space"/>
    <property type="evidence" value="ECO:0007669"/>
    <property type="project" value="TreeGrafter"/>
</dbReference>
<feature type="binding site" evidence="9">
    <location>
        <position position="500"/>
    </location>
    <ligand>
        <name>Mo-bis(molybdopterin guanine dinucleotide)</name>
        <dbReference type="ChEBI" id="CHEBI:60539"/>
    </ligand>
</feature>
<dbReference type="InterPro" id="IPR041460">
    <property type="entry name" value="Molybdopterin_N"/>
</dbReference>
<sequence length="849" mass="93624">MKKHPVSLPADSESYEQQPLYVSRRRFLLGAGAMAGAPLLAGLWPKSALAEAISQALPQFTALRPAQKGILTGAHWGAFEAIVKDGKMVDVQPIADDPYPNELITMAPYQVHADNRIKYPMVRKSWLEGGPGSHPELRGRDEWVRVSWDKALTLVADQIRRLEKDHGPQSIYAGSYGWKSVGMLHNSRTLLQRCLNLAGGFLNYSGDYSTGAAQVIMPHVVGSVEVYEQQTAWPNVIDNSTLVIMWGCNPMITLKNSWNLPDHVGQTGFEALKKKGTRMISIDPVHNDSARHLGAEWIAPRPYTDSAMMIGIAHTLLTENLHNPEFLKNYTVGFDKFEAYLTGQNDGVVKDAEWAAQICEVDAETLRKLARDMAKQRTMLMGGWGIQRQHHGEQQHWMLVTLAAMLGQIGLPGGGFGFSYHYSSGGSPTAKGGILAGISAGQNSVGDKDWLAASTGTGALTPFPVARIADCLANPGKTIDFNGSKITYPDVKMVYVAGGNTFHQHQDINNLVKAWQRPETIVVNEPYWTATAKHADIVLPATTTYERNDMDMGGDYSQLYVFPLHQCVPPQHESRNDFDIFAGLAEKLGFLQEFTEGKDETQWLKGMYDDLKSQARNAKVALPPFDMFWASNNYVRFPVPETNKQWVRFADFRENPLLNPLGTPSGKIEIYSDTIAKMGYDDCKAIPTWMPPHEWYKGPEAEKYPLSLNTGHPINRLHSQLDNTPLRKKYAVADREAIWLHPADAKQRGIGDGDLVRAFNDRGQILVGAVVTENVRQGVVRISEGAWFDPADPSQPGSLCKNGNVNCLTFDIGSSSLAQGNCGQMAQLEIEKYTGPALTNTAHSVPAGG</sequence>
<feature type="domain" description="Molybdopterin oxidoreductase N-terminal" evidence="12">
    <location>
        <begin position="72"/>
        <end position="112"/>
    </location>
</feature>
<dbReference type="AlphaFoldDB" id="A0A370QMV4"/>
<name>A0A370QMV4_9GAMM</name>
<dbReference type="Pfam" id="PF01568">
    <property type="entry name" value="Molydop_binding"/>
    <property type="match status" value="1"/>
</dbReference>
<comment type="similarity">
    <text evidence="2">Belongs to the prokaryotic molybdopterin-containing oxidoreductase family.</text>
</comment>
<dbReference type="GO" id="GO:0009061">
    <property type="term" value="P:anaerobic respiration"/>
    <property type="evidence" value="ECO:0007669"/>
    <property type="project" value="TreeGrafter"/>
</dbReference>
<dbReference type="PROSITE" id="PS51318">
    <property type="entry name" value="TAT"/>
    <property type="match status" value="1"/>
</dbReference>
<gene>
    <name evidence="13" type="ORF">C8D90_10710</name>
</gene>
<keyword evidence="4 9" id="KW-0500">Molybdenum</keyword>
<dbReference type="RefSeq" id="WP_115459242.1">
    <property type="nucleotide sequence ID" value="NZ_QRAP01000007.1"/>
</dbReference>
<keyword evidence="14" id="KW-1185">Reference proteome</keyword>
<dbReference type="InterPro" id="IPR009010">
    <property type="entry name" value="Asp_de-COase-like_dom_sf"/>
</dbReference>
<dbReference type="InterPro" id="IPR006657">
    <property type="entry name" value="MoPterin_dinucl-bd_dom"/>
</dbReference>
<evidence type="ECO:0000256" key="6">
    <source>
        <dbReference type="ARBA" id="ARBA00022729"/>
    </source>
</evidence>
<evidence type="ECO:0000256" key="1">
    <source>
        <dbReference type="ARBA" id="ARBA00004418"/>
    </source>
</evidence>
<evidence type="ECO:0000259" key="10">
    <source>
        <dbReference type="Pfam" id="PF00384"/>
    </source>
</evidence>
<feature type="binding site" evidence="9">
    <location>
        <position position="577"/>
    </location>
    <ligand>
        <name>Mo-bis(molybdopterin guanine dinucleotide)</name>
        <dbReference type="ChEBI" id="CHEBI:60539"/>
    </ligand>
</feature>
<evidence type="ECO:0000256" key="7">
    <source>
        <dbReference type="ARBA" id="ARBA00022764"/>
    </source>
</evidence>
<dbReference type="GO" id="GO:0030151">
    <property type="term" value="F:molybdenum ion binding"/>
    <property type="evidence" value="ECO:0007669"/>
    <property type="project" value="TreeGrafter"/>
</dbReference>
<dbReference type="PANTHER" id="PTHR43742:SF10">
    <property type="entry name" value="TRIMETHYLAMINE-N-OXIDE REDUCTASE 2"/>
    <property type="match status" value="1"/>
</dbReference>
<dbReference type="PANTHER" id="PTHR43742">
    <property type="entry name" value="TRIMETHYLAMINE-N-OXIDE REDUCTASE"/>
    <property type="match status" value="1"/>
</dbReference>
<keyword evidence="7" id="KW-0574">Periplasm</keyword>
<dbReference type="SUPFAM" id="SSF53706">
    <property type="entry name" value="Formate dehydrogenase/DMSO reductase, domains 1-3"/>
    <property type="match status" value="1"/>
</dbReference>
<dbReference type="InterPro" id="IPR006656">
    <property type="entry name" value="Mopterin_OxRdtase"/>
</dbReference>
<dbReference type="Gene3D" id="3.40.50.740">
    <property type="match status" value="1"/>
</dbReference>
<dbReference type="InterPro" id="IPR050612">
    <property type="entry name" value="Prok_Mopterin_Oxidored"/>
</dbReference>
<proteinExistence type="inferred from homology"/>
<evidence type="ECO:0000256" key="9">
    <source>
        <dbReference type="PIRSR" id="PIRSR606658-1"/>
    </source>
</evidence>
<dbReference type="InterPro" id="IPR006655">
    <property type="entry name" value="Mopterin_OxRdtase_prok_CS"/>
</dbReference>
<keyword evidence="8" id="KW-0560">Oxidoreductase</keyword>
<comment type="caution">
    <text evidence="13">The sequence shown here is derived from an EMBL/GenBank/DDBJ whole genome shotgun (WGS) entry which is preliminary data.</text>
</comment>
<evidence type="ECO:0000313" key="13">
    <source>
        <dbReference type="EMBL" id="RDK89360.1"/>
    </source>
</evidence>
<dbReference type="Gene3D" id="3.90.55.10">
    <property type="entry name" value="Dimethylsulfoxide Reductase, domain 3"/>
    <property type="match status" value="1"/>
</dbReference>
<dbReference type="EC" id="1.7.2.3" evidence="3"/>
<evidence type="ECO:0000256" key="3">
    <source>
        <dbReference type="ARBA" id="ARBA00011885"/>
    </source>
</evidence>
<feature type="binding site" evidence="9">
    <location>
        <position position="388"/>
    </location>
    <ligand>
        <name>Mo-bis(molybdopterin guanine dinucleotide)</name>
        <dbReference type="ChEBI" id="CHEBI:60539"/>
    </ligand>
</feature>
<feature type="binding site" evidence="9">
    <location>
        <position position="547"/>
    </location>
    <ligand>
        <name>Mo-bis(molybdopterin guanine dinucleotide)</name>
        <dbReference type="ChEBI" id="CHEBI:60539"/>
    </ligand>
</feature>
<dbReference type="CDD" id="cd02793">
    <property type="entry name" value="MopB_CT_DMSOR-BSOR-TMAOR"/>
    <property type="match status" value="1"/>
</dbReference>
<dbReference type="NCBIfam" id="NF011682">
    <property type="entry name" value="PRK15102.1"/>
    <property type="match status" value="1"/>
</dbReference>
<dbReference type="OrthoDB" id="9815647at2"/>
<dbReference type="Pfam" id="PF18364">
    <property type="entry name" value="Molybdopterin_N"/>
    <property type="match status" value="1"/>
</dbReference>
<feature type="domain" description="Molybdopterin oxidoreductase" evidence="10">
    <location>
        <begin position="116"/>
        <end position="587"/>
    </location>
</feature>
<dbReference type="Gene3D" id="2.40.40.20">
    <property type="match status" value="1"/>
</dbReference>
<evidence type="ECO:0000256" key="2">
    <source>
        <dbReference type="ARBA" id="ARBA00010312"/>
    </source>
</evidence>
<comment type="subcellular location">
    <subcellularLocation>
        <location evidence="1">Periplasm</location>
    </subcellularLocation>
</comment>
<dbReference type="Pfam" id="PF00384">
    <property type="entry name" value="Molybdopterin"/>
    <property type="match status" value="1"/>
</dbReference>
<evidence type="ECO:0000256" key="5">
    <source>
        <dbReference type="ARBA" id="ARBA00022723"/>
    </source>
</evidence>
<evidence type="ECO:0000313" key="14">
    <source>
        <dbReference type="Proteomes" id="UP000254848"/>
    </source>
</evidence>
<dbReference type="InterPro" id="IPR041954">
    <property type="entry name" value="CT_DMSOR/BSOR/TMAOR"/>
</dbReference>
<evidence type="ECO:0000259" key="11">
    <source>
        <dbReference type="Pfam" id="PF01568"/>
    </source>
</evidence>
<dbReference type="FunFam" id="2.40.40.20:FF:000009">
    <property type="entry name" value="Biotin sulfoxide reductase 2"/>
    <property type="match status" value="1"/>
</dbReference>